<comment type="caution">
    <text evidence="2">The sequence shown here is derived from an EMBL/GenBank/DDBJ whole genome shotgun (WGS) entry which is preliminary data.</text>
</comment>
<dbReference type="InterPro" id="IPR006196">
    <property type="entry name" value="RNA-binding_domain_S1_IF1"/>
</dbReference>
<protein>
    <recommendedName>
        <fullName evidence="1">S1-like domain-containing protein</fullName>
    </recommendedName>
</protein>
<evidence type="ECO:0000313" key="2">
    <source>
        <dbReference type="EMBL" id="GAG04137.1"/>
    </source>
</evidence>
<feature type="domain" description="S1-like" evidence="1">
    <location>
        <begin position="5"/>
        <end position="88"/>
    </location>
</feature>
<dbReference type="AlphaFoldDB" id="X0UY93"/>
<dbReference type="Pfam" id="PF01176">
    <property type="entry name" value="eIF-1a"/>
    <property type="match status" value="1"/>
</dbReference>
<feature type="non-terminal residue" evidence="2">
    <location>
        <position position="1"/>
    </location>
</feature>
<dbReference type="PANTHER" id="PTHR21668">
    <property type="entry name" value="EIF-1A"/>
    <property type="match status" value="1"/>
</dbReference>
<organism evidence="2">
    <name type="scientific">marine sediment metagenome</name>
    <dbReference type="NCBI Taxonomy" id="412755"/>
    <lineage>
        <taxon>unclassified sequences</taxon>
        <taxon>metagenomes</taxon>
        <taxon>ecological metagenomes</taxon>
    </lineage>
</organism>
<evidence type="ECO:0000259" key="1">
    <source>
        <dbReference type="PROSITE" id="PS50832"/>
    </source>
</evidence>
<sequence length="159" mass="18054">PIIRMNVRLAKDDAEMYAIVTKLCGNGRADVKCSDGVTRLLEIRKKFRGRNKRDNMIAMGTIILVGERDWEVRSAKKKEKVDLLYVYSSGQHDALKKDDAACVLFGMSNKDHTIDGYEISNTATWKQKAEDLEIVHSSLPVDQNTDSTVKDDDFDWDDI</sequence>
<name>X0UY93_9ZZZZ</name>
<dbReference type="SMART" id="SM00652">
    <property type="entry name" value="eIF1a"/>
    <property type="match status" value="1"/>
</dbReference>
<accession>X0UY93</accession>
<dbReference type="SUPFAM" id="SSF50249">
    <property type="entry name" value="Nucleic acid-binding proteins"/>
    <property type="match status" value="1"/>
</dbReference>
<dbReference type="InterPro" id="IPR001253">
    <property type="entry name" value="TIF_eIF-1A"/>
</dbReference>
<proteinExistence type="predicted"/>
<reference evidence="2" key="1">
    <citation type="journal article" date="2014" name="Front. Microbiol.">
        <title>High frequency of phylogenetically diverse reductive dehalogenase-homologous genes in deep subseafloor sedimentary metagenomes.</title>
        <authorList>
            <person name="Kawai M."/>
            <person name="Futagami T."/>
            <person name="Toyoda A."/>
            <person name="Takaki Y."/>
            <person name="Nishi S."/>
            <person name="Hori S."/>
            <person name="Arai W."/>
            <person name="Tsubouchi T."/>
            <person name="Morono Y."/>
            <person name="Uchiyama I."/>
            <person name="Ito T."/>
            <person name="Fujiyama A."/>
            <person name="Inagaki F."/>
            <person name="Takami H."/>
        </authorList>
    </citation>
    <scope>NUCLEOTIDE SEQUENCE</scope>
    <source>
        <strain evidence="2">Expedition CK06-06</strain>
    </source>
</reference>
<dbReference type="EMBL" id="BARS01022796">
    <property type="protein sequence ID" value="GAG04137.1"/>
    <property type="molecule type" value="Genomic_DNA"/>
</dbReference>
<dbReference type="Gene3D" id="2.40.50.140">
    <property type="entry name" value="Nucleic acid-binding proteins"/>
    <property type="match status" value="1"/>
</dbReference>
<gene>
    <name evidence="2" type="ORF">S01H1_36397</name>
</gene>
<dbReference type="GO" id="GO:0003743">
    <property type="term" value="F:translation initiation factor activity"/>
    <property type="evidence" value="ECO:0007669"/>
    <property type="project" value="InterPro"/>
</dbReference>
<dbReference type="GO" id="GO:0003723">
    <property type="term" value="F:RNA binding"/>
    <property type="evidence" value="ECO:0007669"/>
    <property type="project" value="InterPro"/>
</dbReference>
<dbReference type="PROSITE" id="PS50832">
    <property type="entry name" value="S1_IF1_TYPE"/>
    <property type="match status" value="1"/>
</dbReference>
<dbReference type="InterPro" id="IPR012340">
    <property type="entry name" value="NA-bd_OB-fold"/>
</dbReference>